<dbReference type="GO" id="GO:0051321">
    <property type="term" value="P:meiotic cell cycle"/>
    <property type="evidence" value="ECO:0007669"/>
    <property type="project" value="UniProtKB-KW"/>
</dbReference>
<keyword evidence="9" id="KW-1185">Reference proteome</keyword>
<dbReference type="PROSITE" id="PS50815">
    <property type="entry name" value="HORMA"/>
    <property type="match status" value="1"/>
</dbReference>
<feature type="region of interest" description="Disordered" evidence="6">
    <location>
        <begin position="239"/>
        <end position="284"/>
    </location>
</feature>
<dbReference type="EMBL" id="CM035428">
    <property type="protein sequence ID" value="KAH7302683.1"/>
    <property type="molecule type" value="Genomic_DNA"/>
</dbReference>
<gene>
    <name evidence="8" type="ORF">KP509_23G082500</name>
</gene>
<feature type="compositionally biased region" description="Polar residues" evidence="6">
    <location>
        <begin position="242"/>
        <end position="263"/>
    </location>
</feature>
<dbReference type="GO" id="GO:0005634">
    <property type="term" value="C:nucleus"/>
    <property type="evidence" value="ECO:0007669"/>
    <property type="project" value="UniProtKB-SubCell"/>
</dbReference>
<evidence type="ECO:0000256" key="1">
    <source>
        <dbReference type="ARBA" id="ARBA00004123"/>
    </source>
</evidence>
<dbReference type="OrthoDB" id="1928087at2759"/>
<evidence type="ECO:0000256" key="5">
    <source>
        <dbReference type="ARBA" id="ARBA00023254"/>
    </source>
</evidence>
<comment type="subcellular location">
    <subcellularLocation>
        <location evidence="2">Chromosome</location>
    </subcellularLocation>
    <subcellularLocation>
        <location evidence="1">Nucleus</location>
    </subcellularLocation>
</comment>
<dbReference type="PANTHER" id="PTHR48225:SF7">
    <property type="entry name" value="MEIOSIS-SPECIFIC PROTEIN HOP1"/>
    <property type="match status" value="1"/>
</dbReference>
<organism evidence="8 9">
    <name type="scientific">Ceratopteris richardii</name>
    <name type="common">Triangle waterfern</name>
    <dbReference type="NCBI Taxonomy" id="49495"/>
    <lineage>
        <taxon>Eukaryota</taxon>
        <taxon>Viridiplantae</taxon>
        <taxon>Streptophyta</taxon>
        <taxon>Embryophyta</taxon>
        <taxon>Tracheophyta</taxon>
        <taxon>Polypodiopsida</taxon>
        <taxon>Polypodiidae</taxon>
        <taxon>Polypodiales</taxon>
        <taxon>Pteridineae</taxon>
        <taxon>Pteridaceae</taxon>
        <taxon>Parkerioideae</taxon>
        <taxon>Ceratopteris</taxon>
    </lineage>
</organism>
<proteinExistence type="predicted"/>
<reference evidence="8 9" key="1">
    <citation type="submission" date="2021-08" db="EMBL/GenBank/DDBJ databases">
        <title>WGS assembly of Ceratopteris richardii.</title>
        <authorList>
            <person name="Marchant D.B."/>
            <person name="Chen G."/>
            <person name="Jenkins J."/>
            <person name="Shu S."/>
            <person name="Leebens-Mack J."/>
            <person name="Grimwood J."/>
            <person name="Schmutz J."/>
            <person name="Soltis P."/>
            <person name="Soltis D."/>
            <person name="Chen Z.-H."/>
        </authorList>
    </citation>
    <scope>NUCLEOTIDE SEQUENCE [LARGE SCALE GENOMIC DNA]</scope>
    <source>
        <strain evidence="8">Whitten #5841</strain>
        <tissue evidence="8">Leaf</tissue>
    </source>
</reference>
<accession>A0A8T2S4V7</accession>
<comment type="caution">
    <text evidence="8">The sequence shown here is derived from an EMBL/GenBank/DDBJ whole genome shotgun (WGS) entry which is preliminary data.</text>
</comment>
<dbReference type="AlphaFoldDB" id="A0A8T2S4V7"/>
<dbReference type="Gene3D" id="3.30.900.10">
    <property type="entry name" value="HORMA domain"/>
    <property type="match status" value="1"/>
</dbReference>
<dbReference type="OMA" id="RSCTYED"/>
<dbReference type="Pfam" id="PF02301">
    <property type="entry name" value="HORMA"/>
    <property type="match status" value="1"/>
</dbReference>
<evidence type="ECO:0000256" key="2">
    <source>
        <dbReference type="ARBA" id="ARBA00004286"/>
    </source>
</evidence>
<evidence type="ECO:0000256" key="3">
    <source>
        <dbReference type="ARBA" id="ARBA00022454"/>
    </source>
</evidence>
<keyword evidence="5" id="KW-0469">Meiosis</keyword>
<keyword evidence="4" id="KW-0539">Nucleus</keyword>
<evidence type="ECO:0000256" key="4">
    <source>
        <dbReference type="ARBA" id="ARBA00023242"/>
    </source>
</evidence>
<dbReference type="InterPro" id="IPR036570">
    <property type="entry name" value="HORMA_dom_sf"/>
</dbReference>
<dbReference type="SUPFAM" id="SSF56019">
    <property type="entry name" value="The spindle assembly checkpoint protein mad2"/>
    <property type="match status" value="1"/>
</dbReference>
<sequence length="639" mass="73039">MGLAAAAVKEAPLITEHHSLQLTRNLLRIAIFHISYIRGLFPEQYFRDTNVPSLDMKVKKLLPMDLESRRLIDWMEKGVYDALKMKYLKTMLFILCAGEDGPAIEEYSFSFDYSPTSEEMSIHMAKNGRLKKTLKTGSGSEMNQEQMRKSACKMMRTLVTLMRTLDSVPEERTILVKLYYFEDLTPAEYEPPFFRSCTFDNRKQWCKSPFCMKAGEVNSEFITFSLKVKSTLDPCGDEVDQDSTCAPVSSSGTDASKDSLNSENAEEDCDSRGNEENADVPASKLLTLDDATDGIVEDDDLTQDVNQEMANLEMIKEWIGKRSISTLHITDVLANFPDISEQHTEELLVRMVNEGFLVYQGKDNYKIKKQETKEDADYYEVETEQPGTKCVVEEKKEDRSENSLYLKALYYTLTMEYITMTHLRENLDENVNLLATRRFIERMVNEGYVEGTAVNRKIGRRVIHSEKASAKLEELRNYFNPSAQLIDQVNQRASAMGKLNLESPASFDLQHSEKLKETHTIEDMDVSTCGALQSFGSELTRYAAFSPTSTHKGQMGTSSDHKMSKRTNSRESHLKTFNNDEILSQSKRKLWSKKGFQFCGSQETCNNLETLRKASIVEEPIYQHEKRICRDTRSTVKLN</sequence>
<dbReference type="GO" id="GO:0005694">
    <property type="term" value="C:chromosome"/>
    <property type="evidence" value="ECO:0007669"/>
    <property type="project" value="UniProtKB-SubCell"/>
</dbReference>
<protein>
    <recommendedName>
        <fullName evidence="7">HORMA domain-containing protein</fullName>
    </recommendedName>
</protein>
<dbReference type="Proteomes" id="UP000825935">
    <property type="component" value="Chromosome 23"/>
</dbReference>
<feature type="region of interest" description="Disordered" evidence="6">
    <location>
        <begin position="548"/>
        <end position="571"/>
    </location>
</feature>
<evidence type="ECO:0000259" key="7">
    <source>
        <dbReference type="PROSITE" id="PS50815"/>
    </source>
</evidence>
<dbReference type="PANTHER" id="PTHR48225">
    <property type="entry name" value="HORMA DOMAIN-CONTAINING PROTEIN 1"/>
    <property type="match status" value="1"/>
</dbReference>
<evidence type="ECO:0000313" key="8">
    <source>
        <dbReference type="EMBL" id="KAH7302683.1"/>
    </source>
</evidence>
<feature type="domain" description="HORMA" evidence="7">
    <location>
        <begin position="17"/>
        <end position="228"/>
    </location>
</feature>
<dbReference type="InterPro" id="IPR051294">
    <property type="entry name" value="HORMA_MeioticProgression"/>
</dbReference>
<evidence type="ECO:0000256" key="6">
    <source>
        <dbReference type="SAM" id="MobiDB-lite"/>
    </source>
</evidence>
<evidence type="ECO:0000313" key="9">
    <source>
        <dbReference type="Proteomes" id="UP000825935"/>
    </source>
</evidence>
<dbReference type="InterPro" id="IPR003511">
    <property type="entry name" value="HORMA_dom"/>
</dbReference>
<name>A0A8T2S4V7_CERRI</name>
<feature type="compositionally biased region" description="Polar residues" evidence="6">
    <location>
        <begin position="548"/>
        <end position="558"/>
    </location>
</feature>
<keyword evidence="3" id="KW-0158">Chromosome</keyword>